<dbReference type="PANTHER" id="PTHR31252">
    <property type="entry name" value="DUF4419 DOMAIN-CONTAINING PROTEIN"/>
    <property type="match status" value="1"/>
</dbReference>
<dbReference type="Pfam" id="PF14388">
    <property type="entry name" value="DUF4419"/>
    <property type="match status" value="1"/>
</dbReference>
<proteinExistence type="predicted"/>
<dbReference type="AlphaFoldDB" id="A0A1J4KYR4"/>
<accession>A0A1J4KYR4</accession>
<dbReference type="PANTHER" id="PTHR31252:SF11">
    <property type="entry name" value="DUF4419 DOMAIN-CONTAINING PROTEIN"/>
    <property type="match status" value="1"/>
</dbReference>
<dbReference type="RefSeq" id="XP_068369434.1">
    <property type="nucleotide sequence ID" value="XM_068497170.1"/>
</dbReference>
<reference evidence="2" key="1">
    <citation type="submission" date="2016-10" db="EMBL/GenBank/DDBJ databases">
        <authorList>
            <person name="Benchimol M."/>
            <person name="Almeida L.G."/>
            <person name="Vasconcelos A.T."/>
            <person name="Perreira-Neves A."/>
            <person name="Rosa I.A."/>
            <person name="Tasca T."/>
            <person name="Bogo M.R."/>
            <person name="de Souza W."/>
        </authorList>
    </citation>
    <scope>NUCLEOTIDE SEQUENCE [LARGE SCALE GENOMIC DNA]</scope>
    <source>
        <strain evidence="2">K</strain>
    </source>
</reference>
<dbReference type="GeneID" id="94831874"/>
<evidence type="ECO:0000313" key="2">
    <source>
        <dbReference type="EMBL" id="OHT16298.1"/>
    </source>
</evidence>
<feature type="compositionally biased region" description="Low complexity" evidence="1">
    <location>
        <begin position="373"/>
        <end position="382"/>
    </location>
</feature>
<protein>
    <submittedName>
        <fullName evidence="2">Uncharacterized protein</fullName>
    </submittedName>
</protein>
<evidence type="ECO:0000313" key="3">
    <source>
        <dbReference type="Proteomes" id="UP000179807"/>
    </source>
</evidence>
<gene>
    <name evidence="2" type="ORF">TRFO_13310</name>
</gene>
<dbReference type="OrthoDB" id="9978173at2759"/>
<dbReference type="Proteomes" id="UP000179807">
    <property type="component" value="Unassembled WGS sequence"/>
</dbReference>
<keyword evidence="3" id="KW-1185">Reference proteome</keyword>
<feature type="compositionally biased region" description="Polar residues" evidence="1">
    <location>
        <begin position="360"/>
        <end position="372"/>
    </location>
</feature>
<evidence type="ECO:0000256" key="1">
    <source>
        <dbReference type="SAM" id="MobiDB-lite"/>
    </source>
</evidence>
<dbReference type="InterPro" id="IPR025533">
    <property type="entry name" value="DUF4419"/>
</dbReference>
<sequence>MNPESITLDLEDLTPPQNILKTTKTKEINKRYSSFKSEFICSSYGKDDELVEFGNHSVLQGFVCAYIEHRPITISPDIIWLLIVQGFSYHVEFNAEKLRSKFVNFKNRKKLAVDVNMFNFRDKNQWEDIFPQFVNKIQSYTGEKLMNTLTPDFTTTTKTSLAVGQISIMAAMKQYFKYRLSAAGCGLPSVTIEGSKEDWIKIQERVSFLEQFELKWWTSKLQPIIQEIIHTKDGNVNKNFWLRMIRYKDSDAAYEPSIIDGWFVTFFPYDAVGHKMSLDYINDDDEMPKEMLKVPFELKLFIPRLMREYFDCEMYGGFIGLRQDPETFNLKPEIGWVIAQNKEKRKNSLMFCFTNMKNQLSNPTQGHSRPNHTTTTKPNPNKVQRVFGNPRKIQASSTNRKYIAQKMIIKPNVKPK</sequence>
<feature type="region of interest" description="Disordered" evidence="1">
    <location>
        <begin position="360"/>
        <end position="383"/>
    </location>
</feature>
<dbReference type="VEuPathDB" id="TrichDB:TRFO_13310"/>
<dbReference type="EMBL" id="MLAK01000123">
    <property type="protein sequence ID" value="OHT16298.1"/>
    <property type="molecule type" value="Genomic_DNA"/>
</dbReference>
<comment type="caution">
    <text evidence="2">The sequence shown here is derived from an EMBL/GenBank/DDBJ whole genome shotgun (WGS) entry which is preliminary data.</text>
</comment>
<name>A0A1J4KYR4_9EUKA</name>
<organism evidence="2 3">
    <name type="scientific">Tritrichomonas foetus</name>
    <dbReference type="NCBI Taxonomy" id="1144522"/>
    <lineage>
        <taxon>Eukaryota</taxon>
        <taxon>Metamonada</taxon>
        <taxon>Parabasalia</taxon>
        <taxon>Tritrichomonadida</taxon>
        <taxon>Tritrichomonadidae</taxon>
        <taxon>Tritrichomonas</taxon>
    </lineage>
</organism>